<keyword evidence="4 7" id="KW-0863">Zinc-finger</keyword>
<comment type="subcellular location">
    <subcellularLocation>
        <location evidence="1">Nucleus</location>
    </subcellularLocation>
</comment>
<accession>A0A3Q2XQH1</accession>
<dbReference type="SMART" id="SM00355">
    <property type="entry name" value="ZnF_C2H2"/>
    <property type="match status" value="5"/>
</dbReference>
<organism evidence="10 11">
    <name type="scientific">Hippocampus comes</name>
    <name type="common">Tiger tail seahorse</name>
    <dbReference type="NCBI Taxonomy" id="109280"/>
    <lineage>
        <taxon>Eukaryota</taxon>
        <taxon>Metazoa</taxon>
        <taxon>Chordata</taxon>
        <taxon>Craniata</taxon>
        <taxon>Vertebrata</taxon>
        <taxon>Euteleostomi</taxon>
        <taxon>Actinopterygii</taxon>
        <taxon>Neopterygii</taxon>
        <taxon>Teleostei</taxon>
        <taxon>Neoteleostei</taxon>
        <taxon>Acanthomorphata</taxon>
        <taxon>Syngnathiaria</taxon>
        <taxon>Syngnathiformes</taxon>
        <taxon>Syngnathoidei</taxon>
        <taxon>Syngnathidae</taxon>
        <taxon>Hippocampus</taxon>
    </lineage>
</organism>
<dbReference type="FunFam" id="3.30.160.60:FF:000145">
    <property type="entry name" value="Zinc finger protein 574"/>
    <property type="match status" value="1"/>
</dbReference>
<feature type="domain" description="C2H2-type" evidence="9">
    <location>
        <begin position="197"/>
        <end position="224"/>
    </location>
</feature>
<dbReference type="FunFam" id="3.30.160.60:FF:000161">
    <property type="entry name" value="Zinc finger protein 366"/>
    <property type="match status" value="1"/>
</dbReference>
<dbReference type="InterPro" id="IPR036236">
    <property type="entry name" value="Znf_C2H2_sf"/>
</dbReference>
<reference evidence="10" key="1">
    <citation type="submission" date="2025-08" db="UniProtKB">
        <authorList>
            <consortium name="Ensembl"/>
        </authorList>
    </citation>
    <scope>IDENTIFICATION</scope>
</reference>
<evidence type="ECO:0000256" key="8">
    <source>
        <dbReference type="SAM" id="MobiDB-lite"/>
    </source>
</evidence>
<evidence type="ECO:0000256" key="1">
    <source>
        <dbReference type="ARBA" id="ARBA00004123"/>
    </source>
</evidence>
<evidence type="ECO:0000256" key="6">
    <source>
        <dbReference type="ARBA" id="ARBA00023242"/>
    </source>
</evidence>
<sequence>MCKVRILRTLVTQRLNVAVEEIFELFERTIAEYEEELCRSKEEKERQRQLLDAVLNPQVRLHRADIQQVLVKSQEKVAGVVEQVEPVEPTHIKDEEREAWSSGDGEQLHRREEEANVAHFTWAGGVHVKSEEDKDQSSQLQCSQSDGNREAAANTHSLENNFTPPSDTPDMMLPLSDTYRSDDAEGPSDSKSTKNRFICPECGRTFAYKKTLKTHMIIHTGEKDFACSFCAKRFYRKCDMKNHLATHTSEKPFNCVICAKGFTLRKYMMIHMKTHAAALHARPQVTTQGDGNCLSRSERGKTFVDKATLNRRATTHGGEKSFACSRCLKSFSRGDDLKLHMSIHFRRKTFSCHVCNKRFTYQKNVMIHMRTHTGEKAFGCDACRQTFCYKYQLDKHRCFVMDAAATSTDSEMMDKQFDELMWE</sequence>
<dbReference type="PROSITE" id="PS50157">
    <property type="entry name" value="ZINC_FINGER_C2H2_2"/>
    <property type="match status" value="5"/>
</dbReference>
<dbReference type="OMA" id="MSIHFRR"/>
<dbReference type="SUPFAM" id="SSF57667">
    <property type="entry name" value="beta-beta-alpha zinc fingers"/>
    <property type="match status" value="4"/>
</dbReference>
<dbReference type="GO" id="GO:0005634">
    <property type="term" value="C:nucleus"/>
    <property type="evidence" value="ECO:0007669"/>
    <property type="project" value="UniProtKB-SubCell"/>
</dbReference>
<keyword evidence="3" id="KW-0677">Repeat</keyword>
<protein>
    <recommendedName>
        <fullName evidence="9">C2H2-type domain-containing protein</fullName>
    </recommendedName>
</protein>
<dbReference type="Gene3D" id="3.30.160.60">
    <property type="entry name" value="Classic Zinc Finger"/>
    <property type="match status" value="6"/>
</dbReference>
<keyword evidence="2" id="KW-0479">Metal-binding</keyword>
<dbReference type="InterPro" id="IPR050331">
    <property type="entry name" value="Zinc_finger"/>
</dbReference>
<evidence type="ECO:0000256" key="2">
    <source>
        <dbReference type="ARBA" id="ARBA00022723"/>
    </source>
</evidence>
<name>A0A3Q2XQH1_HIPCM</name>
<dbReference type="PROSITE" id="PS00028">
    <property type="entry name" value="ZINC_FINGER_C2H2_1"/>
    <property type="match status" value="5"/>
</dbReference>
<dbReference type="Pfam" id="PF00096">
    <property type="entry name" value="zf-C2H2"/>
    <property type="match status" value="3"/>
</dbReference>
<evidence type="ECO:0000313" key="10">
    <source>
        <dbReference type="Ensembl" id="ENSHCOP00000006437.1"/>
    </source>
</evidence>
<dbReference type="PANTHER" id="PTHR16515">
    <property type="entry name" value="PR DOMAIN ZINC FINGER PROTEIN"/>
    <property type="match status" value="1"/>
</dbReference>
<reference evidence="10" key="2">
    <citation type="submission" date="2025-09" db="UniProtKB">
        <authorList>
            <consortium name="Ensembl"/>
        </authorList>
    </citation>
    <scope>IDENTIFICATION</scope>
</reference>
<dbReference type="InterPro" id="IPR013087">
    <property type="entry name" value="Znf_C2H2_type"/>
</dbReference>
<evidence type="ECO:0000256" key="7">
    <source>
        <dbReference type="PROSITE-ProRule" id="PRU00042"/>
    </source>
</evidence>
<feature type="domain" description="C2H2-type" evidence="9">
    <location>
        <begin position="253"/>
        <end position="276"/>
    </location>
</feature>
<keyword evidence="5" id="KW-0862">Zinc</keyword>
<dbReference type="Ensembl" id="ENSHCOT00000003690.1">
    <property type="protein sequence ID" value="ENSHCOP00000006437.1"/>
    <property type="gene ID" value="ENSHCOG00000008227.1"/>
</dbReference>
<feature type="domain" description="C2H2-type" evidence="9">
    <location>
        <begin position="225"/>
        <end position="252"/>
    </location>
</feature>
<dbReference type="GeneTree" id="ENSGT01150000286958"/>
<keyword evidence="11" id="KW-1185">Reference proteome</keyword>
<proteinExistence type="predicted"/>
<dbReference type="FunFam" id="3.30.160.60:FF:000110">
    <property type="entry name" value="Zinc finger protein-like"/>
    <property type="match status" value="1"/>
</dbReference>
<feature type="region of interest" description="Disordered" evidence="8">
    <location>
        <begin position="91"/>
        <end position="110"/>
    </location>
</feature>
<evidence type="ECO:0000259" key="9">
    <source>
        <dbReference type="PROSITE" id="PS50157"/>
    </source>
</evidence>
<feature type="region of interest" description="Disordered" evidence="8">
    <location>
        <begin position="128"/>
        <end position="193"/>
    </location>
</feature>
<evidence type="ECO:0000256" key="3">
    <source>
        <dbReference type="ARBA" id="ARBA00022737"/>
    </source>
</evidence>
<feature type="domain" description="C2H2-type" evidence="9">
    <location>
        <begin position="322"/>
        <end position="349"/>
    </location>
</feature>
<dbReference type="Proteomes" id="UP000264820">
    <property type="component" value="Unplaced"/>
</dbReference>
<evidence type="ECO:0000256" key="5">
    <source>
        <dbReference type="ARBA" id="ARBA00022833"/>
    </source>
</evidence>
<dbReference type="PANTHER" id="PTHR16515:SF49">
    <property type="entry name" value="GASTRULA ZINC FINGER PROTEIN XLCGF49.1-LIKE-RELATED"/>
    <property type="match status" value="1"/>
</dbReference>
<dbReference type="GO" id="GO:0010468">
    <property type="term" value="P:regulation of gene expression"/>
    <property type="evidence" value="ECO:0007669"/>
    <property type="project" value="TreeGrafter"/>
</dbReference>
<feature type="domain" description="C2H2-type" evidence="9">
    <location>
        <begin position="350"/>
        <end position="377"/>
    </location>
</feature>
<dbReference type="AlphaFoldDB" id="A0A3Q2XQH1"/>
<dbReference type="GO" id="GO:0008270">
    <property type="term" value="F:zinc ion binding"/>
    <property type="evidence" value="ECO:0007669"/>
    <property type="project" value="UniProtKB-KW"/>
</dbReference>
<evidence type="ECO:0000313" key="11">
    <source>
        <dbReference type="Proteomes" id="UP000264820"/>
    </source>
</evidence>
<keyword evidence="6" id="KW-0539">Nucleus</keyword>
<evidence type="ECO:0000256" key="4">
    <source>
        <dbReference type="ARBA" id="ARBA00022771"/>
    </source>
</evidence>
<dbReference type="FunFam" id="3.30.160.60:FF:000100">
    <property type="entry name" value="Zinc finger 45-like"/>
    <property type="match status" value="2"/>
</dbReference>
<feature type="compositionally biased region" description="Polar residues" evidence="8">
    <location>
        <begin position="154"/>
        <end position="165"/>
    </location>
</feature>